<sequence>MRTEIVLILLLITTIVSGRRTHHHTKDVHRFSIDTEEGRRELINYYNEDVEAVSKKKDSGSRLPANRSNGSGNKKPIRPNKRPNKKPNKKGPNKKKPRPNRS</sequence>
<dbReference type="InParanoid" id="A0A7R8Z0D6"/>
<feature type="signal peptide" evidence="2">
    <location>
        <begin position="1"/>
        <end position="18"/>
    </location>
</feature>
<evidence type="ECO:0000313" key="3">
    <source>
        <dbReference type="EMBL" id="CAD7091431.1"/>
    </source>
</evidence>
<keyword evidence="2" id="KW-0732">Signal</keyword>
<reference evidence="3 4" key="1">
    <citation type="submission" date="2020-11" db="EMBL/GenBank/DDBJ databases">
        <authorList>
            <person name="Wallbank WR R."/>
            <person name="Pardo Diaz C."/>
            <person name="Kozak K."/>
            <person name="Martin S."/>
            <person name="Jiggins C."/>
            <person name="Moest M."/>
            <person name="Warren A I."/>
            <person name="Generalovic N T."/>
            <person name="Byers J.R.P. K."/>
            <person name="Montejo-Kovacevich G."/>
            <person name="Yen C E."/>
        </authorList>
    </citation>
    <scope>NUCLEOTIDE SEQUENCE [LARGE SCALE GENOMIC DNA]</scope>
</reference>
<dbReference type="EMBL" id="LR899013">
    <property type="protein sequence ID" value="CAD7091431.1"/>
    <property type="molecule type" value="Genomic_DNA"/>
</dbReference>
<accession>A0A7R8Z0D6</accession>
<proteinExistence type="predicted"/>
<dbReference type="Proteomes" id="UP000594454">
    <property type="component" value="Chromosome 5"/>
</dbReference>
<evidence type="ECO:0000256" key="2">
    <source>
        <dbReference type="SAM" id="SignalP"/>
    </source>
</evidence>
<feature type="region of interest" description="Disordered" evidence="1">
    <location>
        <begin position="53"/>
        <end position="102"/>
    </location>
</feature>
<feature type="compositionally biased region" description="Basic residues" evidence="1">
    <location>
        <begin position="75"/>
        <end position="102"/>
    </location>
</feature>
<name>A0A7R8Z0D6_HERIL</name>
<evidence type="ECO:0000313" key="4">
    <source>
        <dbReference type="Proteomes" id="UP000594454"/>
    </source>
</evidence>
<feature type="chain" id="PRO_5030590653" evidence="2">
    <location>
        <begin position="19"/>
        <end position="102"/>
    </location>
</feature>
<evidence type="ECO:0000256" key="1">
    <source>
        <dbReference type="SAM" id="MobiDB-lite"/>
    </source>
</evidence>
<keyword evidence="4" id="KW-1185">Reference proteome</keyword>
<protein>
    <submittedName>
        <fullName evidence="3">Uncharacterized protein</fullName>
    </submittedName>
</protein>
<organism evidence="3 4">
    <name type="scientific">Hermetia illucens</name>
    <name type="common">Black soldier fly</name>
    <dbReference type="NCBI Taxonomy" id="343691"/>
    <lineage>
        <taxon>Eukaryota</taxon>
        <taxon>Metazoa</taxon>
        <taxon>Ecdysozoa</taxon>
        <taxon>Arthropoda</taxon>
        <taxon>Hexapoda</taxon>
        <taxon>Insecta</taxon>
        <taxon>Pterygota</taxon>
        <taxon>Neoptera</taxon>
        <taxon>Endopterygota</taxon>
        <taxon>Diptera</taxon>
        <taxon>Brachycera</taxon>
        <taxon>Stratiomyomorpha</taxon>
        <taxon>Stratiomyidae</taxon>
        <taxon>Hermetiinae</taxon>
        <taxon>Hermetia</taxon>
    </lineage>
</organism>
<dbReference type="AlphaFoldDB" id="A0A7R8Z0D6"/>
<gene>
    <name evidence="3" type="ORF">HERILL_LOCUS13847</name>
</gene>